<evidence type="ECO:0000313" key="3">
    <source>
        <dbReference type="Proteomes" id="UP001233999"/>
    </source>
</evidence>
<feature type="non-terminal residue" evidence="2">
    <location>
        <position position="250"/>
    </location>
</feature>
<reference evidence="2" key="1">
    <citation type="journal article" date="2023" name="IScience">
        <title>Live-bearing cockroach genome reveals convergent evolutionary mechanisms linked to viviparity in insects and beyond.</title>
        <authorList>
            <person name="Fouks B."/>
            <person name="Harrison M.C."/>
            <person name="Mikhailova A.A."/>
            <person name="Marchal E."/>
            <person name="English S."/>
            <person name="Carruthers M."/>
            <person name="Jennings E.C."/>
            <person name="Chiamaka E.L."/>
            <person name="Frigard R.A."/>
            <person name="Pippel M."/>
            <person name="Attardo G.M."/>
            <person name="Benoit J.B."/>
            <person name="Bornberg-Bauer E."/>
            <person name="Tobe S.S."/>
        </authorList>
    </citation>
    <scope>NUCLEOTIDE SEQUENCE</scope>
    <source>
        <strain evidence="2">Stay&amp;Tobe</strain>
    </source>
</reference>
<protein>
    <recommendedName>
        <fullName evidence="1">Vitellinogen open beta-sheet domain-containing protein</fullName>
    </recommendedName>
</protein>
<keyword evidence="3" id="KW-1185">Reference proteome</keyword>
<feature type="domain" description="Vitellinogen open beta-sheet" evidence="1">
    <location>
        <begin position="5"/>
        <end position="160"/>
    </location>
</feature>
<proteinExistence type="predicted"/>
<dbReference type="InterPro" id="IPR015819">
    <property type="entry name" value="Lipid_transp_b-sht_shell"/>
</dbReference>
<name>A0AAD7Z480_DIPPU</name>
<reference evidence="2" key="2">
    <citation type="submission" date="2023-05" db="EMBL/GenBank/DDBJ databases">
        <authorList>
            <person name="Fouks B."/>
        </authorList>
    </citation>
    <scope>NUCLEOTIDE SEQUENCE</scope>
    <source>
        <strain evidence="2">Stay&amp;Tobe</strain>
        <tissue evidence="2">Testes</tissue>
    </source>
</reference>
<dbReference type="GO" id="GO:0005319">
    <property type="term" value="F:lipid transporter activity"/>
    <property type="evidence" value="ECO:0007669"/>
    <property type="project" value="InterPro"/>
</dbReference>
<dbReference type="Proteomes" id="UP001233999">
    <property type="component" value="Unassembled WGS sequence"/>
</dbReference>
<dbReference type="AlphaFoldDB" id="A0AAD7Z480"/>
<dbReference type="EMBL" id="JASPKZ010010699">
    <property type="protein sequence ID" value="KAJ9573437.1"/>
    <property type="molecule type" value="Genomic_DNA"/>
</dbReference>
<evidence type="ECO:0000313" key="2">
    <source>
        <dbReference type="EMBL" id="KAJ9573437.1"/>
    </source>
</evidence>
<dbReference type="Pfam" id="PF09172">
    <property type="entry name" value="Vit_open_b-sht"/>
    <property type="match status" value="1"/>
</dbReference>
<sequence>MDQLLKDVEGNIEFKHLGAQRFWPFDSSKIRNLSTEIQQFVKDHKDGKDFRHMKFWTSETSIYGFPTVMGLPGVYTQHSPSLLRANGNLQITTVPDITQDKGFIPNKMDANLKTEAVYAAKLESKLSIITPFNYQRHTAGVNRKLQLYLPLQMKIQVVINQTQESNRLCSLKAQITPLDNIDHKLVQFSSVPFTTIHQIDHLKPDSEDKEFKVLHVQPTKQFDAQYGQSVGQMVNLKYEYDDNSMDVTLI</sequence>
<organism evidence="2 3">
    <name type="scientific">Diploptera punctata</name>
    <name type="common">Pacific beetle cockroach</name>
    <dbReference type="NCBI Taxonomy" id="6984"/>
    <lineage>
        <taxon>Eukaryota</taxon>
        <taxon>Metazoa</taxon>
        <taxon>Ecdysozoa</taxon>
        <taxon>Arthropoda</taxon>
        <taxon>Hexapoda</taxon>
        <taxon>Insecta</taxon>
        <taxon>Pterygota</taxon>
        <taxon>Neoptera</taxon>
        <taxon>Polyneoptera</taxon>
        <taxon>Dictyoptera</taxon>
        <taxon>Blattodea</taxon>
        <taxon>Blaberoidea</taxon>
        <taxon>Blaberidae</taxon>
        <taxon>Diplopterinae</taxon>
        <taxon>Diploptera</taxon>
    </lineage>
</organism>
<dbReference type="SUPFAM" id="SSF56968">
    <property type="entry name" value="Lipovitellin-phosvitin complex, beta-sheet shell regions"/>
    <property type="match status" value="1"/>
</dbReference>
<gene>
    <name evidence="2" type="ORF">L9F63_009165</name>
</gene>
<dbReference type="Gene3D" id="2.20.80.10">
    <property type="entry name" value="Lipovitellin-phosvitin complex, chain A, domain 4"/>
    <property type="match status" value="1"/>
</dbReference>
<evidence type="ECO:0000259" key="1">
    <source>
        <dbReference type="Pfam" id="PF09172"/>
    </source>
</evidence>
<dbReference type="InterPro" id="IPR015255">
    <property type="entry name" value="Vitellinogen_open_b-sht"/>
</dbReference>
<accession>A0AAD7Z480</accession>
<comment type="caution">
    <text evidence="2">The sequence shown here is derived from an EMBL/GenBank/DDBJ whole genome shotgun (WGS) entry which is preliminary data.</text>
</comment>